<dbReference type="InterPro" id="IPR055015">
    <property type="entry name" value="GCX_COOH"/>
</dbReference>
<dbReference type="STRING" id="1278819.BHE19_16150"/>
<dbReference type="EMBL" id="MIKE01000026">
    <property type="protein sequence ID" value="OHT43871.1"/>
    <property type="molecule type" value="Genomic_DNA"/>
</dbReference>
<dbReference type="PANTHER" id="PTHR32305:SF15">
    <property type="entry name" value="PROTEIN RHSA-RELATED"/>
    <property type="match status" value="1"/>
</dbReference>
<dbReference type="Gene3D" id="2.180.10.10">
    <property type="entry name" value="RHS repeat-associated core"/>
    <property type="match status" value="2"/>
</dbReference>
<dbReference type="RefSeq" id="WP_070908300.1">
    <property type="nucleotide sequence ID" value="NZ_MIKE01000026.1"/>
</dbReference>
<feature type="domain" description="DUF6443" evidence="3">
    <location>
        <begin position="41"/>
        <end position="181"/>
    </location>
</feature>
<feature type="region of interest" description="Disordered" evidence="1">
    <location>
        <begin position="1029"/>
        <end position="1053"/>
    </location>
</feature>
<keyword evidence="2" id="KW-0732">Signal</keyword>
<evidence type="ECO:0000313" key="5">
    <source>
        <dbReference type="EMBL" id="OXB21615.1"/>
    </source>
</evidence>
<evidence type="ECO:0000313" key="4">
    <source>
        <dbReference type="EMBL" id="OHT43871.1"/>
    </source>
</evidence>
<reference evidence="4" key="2">
    <citation type="submission" date="2016-09" db="EMBL/GenBank/DDBJ databases">
        <authorList>
            <person name="Capua I."/>
            <person name="De Benedictis P."/>
            <person name="Joannis T."/>
            <person name="Lombin L.H."/>
            <person name="Cattoli G."/>
        </authorList>
    </citation>
    <scope>NUCLEOTIDE SEQUENCE [LARGE SCALE GENOMIC DNA]</scope>
    <source>
        <strain evidence="4">MSU</strain>
    </source>
</reference>
<dbReference type="NCBIfam" id="TIGR03696">
    <property type="entry name" value="Rhs_assc_core"/>
    <property type="match status" value="1"/>
</dbReference>
<dbReference type="EMBL" id="MUHG01000003">
    <property type="protein sequence ID" value="OXB21615.1"/>
    <property type="molecule type" value="Genomic_DNA"/>
</dbReference>
<sequence>MNSQNITCISIKKYIPIVVLLLVTSSGLKAQTFSPDNFVSTAAPKKAVSEANYGTLTKNDITQNITYFDGLGRPIQTIAIGQGADGQNIVTPMKYDTFGRQIKEYLPYTVVNLTNNHPKIDPDVAISEAALFYNKKEYQYTANPFSEKEFEFSPLNRVQKQAAPGASWKMGNGNEIKIEYKANTPADAVKVLKANTNWQAALGLYEISFSTTGNYAQGELYKTITYDENSGANPTESAGSTVEFKNKEGQIILKRTHDSGNPHDTYYVYDDYGNLTYVIPPKAADLIGTTTNTTANLTSTAVVLPGNTLNLTASNSITLLSGFHAQAGSTFSAIISDGTQSVLDQLCYQYKYDNRNRLVEKKLPGKQWEFIVYDKLDRPVATGPARSPFSDINSEGWMITKYDAFSRPVYTGWNNQTSTSASRKLLQDAQNVAGVLYEKKQSSGTIDGITVYYSNTVAPTSFKLLTVNYYDAYTYPNAPATPSDVEGQYLLANTKGLATGSWTRVLTTSASTAGETATTFYDPKARPVRTYTQNYLGGYTYTDNSLDPFSGQLKYNITRHKRAASDGELTTKEVFTYSPQDRLLTQTHQINNGPVETIVDNTYDELGQLITKKVGNNTQKIDYSYNIRGWLTGINDVTSLVKPEVPKDLFAFKINYDNINSGISGVKALYNGNISETSWATNSDNGTVRSYGYKYDNLNRLKEGIFQKAAVTTNAYNETLSYDKNGNIMGLSRNGSSESATAIDALVYTYANNNTANQLMKVTDSSRKDLGFIDGTNAGDDYAYDLNGNMISDANKNITSITYNHLNLPTKITFATAGNIVYIYNAAGQKLQKIVNRTGTTAVATDYLGGYQYESSLLKFIPTAEGYAEPSGSSYQYIYQYKDHLGNIRLSYDKTLAIKEESNYYPFGLKQEGYNIVKMGVENKYKYNNKELQDELGLGMYDFGARNYDPALGRWMNIDLLAEASRRWTPYNYAYNNPNYFIDPDGMRANTSNIKEEGKDDGSSMAKYIKEQAEIGKQDNNAFKEYLESITNGSDGDPSKKGEKGKSDKGNKLNWFRPKDGSLYDVAEDDETNIENVVIIYAHAADDFIIGPDGSISTAQGLDKILKQNSPAWKNFRQNGGKLTLVLKACNAGKIGGFAQKMSASFKGLTVIGASNLYITETFAGLKNWEVGVEYGNWNTYYNNKLIKQFKGVQK</sequence>
<protein>
    <recommendedName>
        <fullName evidence="3">DUF6443 domain-containing protein</fullName>
    </recommendedName>
</protein>
<reference evidence="5 7" key="3">
    <citation type="submission" date="2016-11" db="EMBL/GenBank/DDBJ databases">
        <title>Whole genomes of Flavobacteriaceae.</title>
        <authorList>
            <person name="Stine C."/>
            <person name="Li C."/>
            <person name="Tadesse D."/>
        </authorList>
    </citation>
    <scope>NUCLEOTIDE SEQUENCE [LARGE SCALE GENOMIC DNA]</scope>
    <source>
        <strain evidence="5 7">ATCC BAA-2541</strain>
    </source>
</reference>
<dbReference type="Pfam" id="PF20041">
    <property type="entry name" value="DUF6443"/>
    <property type="match status" value="1"/>
</dbReference>
<reference evidence="6" key="1">
    <citation type="submission" date="2016-09" db="EMBL/GenBank/DDBJ databases">
        <authorList>
            <person name="Chen S."/>
            <person name="Walker E."/>
        </authorList>
    </citation>
    <scope>NUCLEOTIDE SEQUENCE [LARGE SCALE GENOMIC DNA]</scope>
    <source>
        <strain evidence="6">MSU</strain>
    </source>
</reference>
<dbReference type="InterPro" id="IPR022385">
    <property type="entry name" value="Rhs_assc_core"/>
</dbReference>
<organism evidence="4 6">
    <name type="scientific">Flavobacterium tructae</name>
    <dbReference type="NCBI Taxonomy" id="1114873"/>
    <lineage>
        <taxon>Bacteria</taxon>
        <taxon>Pseudomonadati</taxon>
        <taxon>Bacteroidota</taxon>
        <taxon>Flavobacteriia</taxon>
        <taxon>Flavobacteriales</taxon>
        <taxon>Flavobacteriaceae</taxon>
        <taxon>Flavobacterium</taxon>
    </lineage>
</organism>
<feature type="chain" id="PRO_5010276534" description="DUF6443 domain-containing protein" evidence="2">
    <location>
        <begin position="31"/>
        <end position="1195"/>
    </location>
</feature>
<gene>
    <name evidence="5" type="ORF">B0A71_03670</name>
    <name evidence="4" type="ORF">BHE19_16150</name>
</gene>
<dbReference type="Proteomes" id="UP000180252">
    <property type="component" value="Unassembled WGS sequence"/>
</dbReference>
<comment type="caution">
    <text evidence="4">The sequence shown here is derived from an EMBL/GenBank/DDBJ whole genome shotgun (WGS) entry which is preliminary data.</text>
</comment>
<evidence type="ECO:0000256" key="1">
    <source>
        <dbReference type="SAM" id="MobiDB-lite"/>
    </source>
</evidence>
<dbReference type="NCBIfam" id="NF045639">
    <property type="entry name" value="GCX_COOH"/>
    <property type="match status" value="1"/>
</dbReference>
<dbReference type="PANTHER" id="PTHR32305">
    <property type="match status" value="1"/>
</dbReference>
<evidence type="ECO:0000313" key="6">
    <source>
        <dbReference type="Proteomes" id="UP000180252"/>
    </source>
</evidence>
<keyword evidence="7" id="KW-1185">Reference proteome</keyword>
<dbReference type="AlphaFoldDB" id="A0A1S1J2H5"/>
<proteinExistence type="predicted"/>
<name>A0A1S1J2H5_9FLAO</name>
<feature type="compositionally biased region" description="Basic and acidic residues" evidence="1">
    <location>
        <begin position="1037"/>
        <end position="1053"/>
    </location>
</feature>
<dbReference type="Proteomes" id="UP000198319">
    <property type="component" value="Unassembled WGS sequence"/>
</dbReference>
<evidence type="ECO:0000313" key="7">
    <source>
        <dbReference type="Proteomes" id="UP000198319"/>
    </source>
</evidence>
<accession>A0A1S1J2H5</accession>
<feature type="signal peptide" evidence="2">
    <location>
        <begin position="1"/>
        <end position="30"/>
    </location>
</feature>
<dbReference type="InterPro" id="IPR045619">
    <property type="entry name" value="DUF6443"/>
</dbReference>
<evidence type="ECO:0000259" key="3">
    <source>
        <dbReference type="Pfam" id="PF20041"/>
    </source>
</evidence>
<evidence type="ECO:0000256" key="2">
    <source>
        <dbReference type="SAM" id="SignalP"/>
    </source>
</evidence>
<dbReference type="InterPro" id="IPR050708">
    <property type="entry name" value="T6SS_VgrG/RHS"/>
</dbReference>